<feature type="transmembrane region" description="Helical" evidence="7">
    <location>
        <begin position="129"/>
        <end position="155"/>
    </location>
</feature>
<keyword evidence="6 7" id="KW-0472">Membrane</keyword>
<comment type="caution">
    <text evidence="9">The sequence shown here is derived from an EMBL/GenBank/DDBJ whole genome shotgun (WGS) entry which is preliminary data.</text>
</comment>
<evidence type="ECO:0000313" key="10">
    <source>
        <dbReference type="Proteomes" id="UP001596072"/>
    </source>
</evidence>
<dbReference type="SUPFAM" id="SSF81606">
    <property type="entry name" value="PP2C-like"/>
    <property type="match status" value="1"/>
</dbReference>
<dbReference type="InterPro" id="IPR001932">
    <property type="entry name" value="PPM-type_phosphatase-like_dom"/>
</dbReference>
<sequence>MTGLAGKRGSRWTFGARSRRDLVRYLSAVLLVGVAYYVGARMGLTLSLVERNVTPLWPPTGIAVAAFLLGSRSLWPGVAAAAFAVNLPISEGALAAAVTAAGNTLAPLAAAVLLGRVGFRRQLDRRRDALAIVFVGALASTLISATIGAGTLVVSDAIGSDRLLNAWAVWWTGDAMGVLTVAPFLLCLPLFRELPAWSPARWLEAVAILVVAGATITWAAQSELRALYLLPPVVGWAAWRLQLRGAAPTALVVSLVATWSASQADGWFARESVFERMFTLQTFNACIALSSFFLAALVTERNRTAAALEAATVELEDRVETRTAELSAANARLLEEIKERFEAEEQLSQEEARARREHEIAEILQRSLLPDRMPQIPAVALAARYEPATSDVEVGGDWYDVIQLRDGLIGLAIGDVAGHGPSAAAAMGQVRMALRAYAVQDPSPVSVMSGVHRLLSHLAMPEMVTLIYLVFDPATRTLRFTNAGHPPPLIVGGGKSKYLENGLAPPLGVTAEPDYMEYRQTMWAGSTLLLYTDGLVERRRESIQLGLHRLVREALRRQGADVDELCDGILSSLIEMDHVADDVALLAMRPLSVAGRPLALTLPAEPRVLADARRVLRQWLRDSAVTTEDEDEILVACGEACANVVQHAYATAPGSLVLEARIVEGAVEATVRDQGAWRAPAERGGGWGLQLIRGLMDSVDVDRTADGTVVRMRRRLKDAEHGGGG</sequence>
<evidence type="ECO:0000259" key="8">
    <source>
        <dbReference type="SMART" id="SM00331"/>
    </source>
</evidence>
<feature type="transmembrane region" description="Helical" evidence="7">
    <location>
        <begin position="95"/>
        <end position="117"/>
    </location>
</feature>
<dbReference type="InterPro" id="IPR036457">
    <property type="entry name" value="PPM-type-like_dom_sf"/>
</dbReference>
<dbReference type="RefSeq" id="WP_136435151.1">
    <property type="nucleotide sequence ID" value="NZ_JBHSNS010000002.1"/>
</dbReference>
<feature type="transmembrane region" description="Helical" evidence="7">
    <location>
        <begin position="167"/>
        <end position="190"/>
    </location>
</feature>
<gene>
    <name evidence="9" type="ORF">ACFPQB_08045</name>
</gene>
<dbReference type="InterPro" id="IPR003594">
    <property type="entry name" value="HATPase_dom"/>
</dbReference>
<dbReference type="InterPro" id="IPR052016">
    <property type="entry name" value="Bact_Sigma-Reg"/>
</dbReference>
<evidence type="ECO:0000256" key="6">
    <source>
        <dbReference type="ARBA" id="ARBA00023136"/>
    </source>
</evidence>
<dbReference type="SUPFAM" id="SSF55874">
    <property type="entry name" value="ATPase domain of HSP90 chaperone/DNA topoisomerase II/histidine kinase"/>
    <property type="match status" value="1"/>
</dbReference>
<dbReference type="Pfam" id="PF07228">
    <property type="entry name" value="SpoIIE"/>
    <property type="match status" value="1"/>
</dbReference>
<feature type="transmembrane region" description="Helical" evidence="7">
    <location>
        <begin position="202"/>
        <end position="221"/>
    </location>
</feature>
<evidence type="ECO:0000256" key="3">
    <source>
        <dbReference type="ARBA" id="ARBA00022692"/>
    </source>
</evidence>
<dbReference type="Gene3D" id="3.60.40.10">
    <property type="entry name" value="PPM-type phosphatase domain"/>
    <property type="match status" value="1"/>
</dbReference>
<protein>
    <submittedName>
        <fullName evidence="9">SpoIIE family protein phosphatase</fullName>
    </submittedName>
</protein>
<dbReference type="PANTHER" id="PTHR43156">
    <property type="entry name" value="STAGE II SPORULATION PROTEIN E-RELATED"/>
    <property type="match status" value="1"/>
</dbReference>
<dbReference type="InterPro" id="IPR007895">
    <property type="entry name" value="MASE1"/>
</dbReference>
<evidence type="ECO:0000256" key="2">
    <source>
        <dbReference type="ARBA" id="ARBA00022475"/>
    </source>
</evidence>
<comment type="subcellular location">
    <subcellularLocation>
        <location evidence="1">Cell membrane</location>
        <topology evidence="1">Multi-pass membrane protein</topology>
    </subcellularLocation>
</comment>
<evidence type="ECO:0000256" key="4">
    <source>
        <dbReference type="ARBA" id="ARBA00022801"/>
    </source>
</evidence>
<feature type="transmembrane region" description="Helical" evidence="7">
    <location>
        <begin position="22"/>
        <end position="44"/>
    </location>
</feature>
<feature type="domain" description="PPM-type phosphatase" evidence="8">
    <location>
        <begin position="379"/>
        <end position="590"/>
    </location>
</feature>
<dbReference type="InterPro" id="IPR036890">
    <property type="entry name" value="HATPase_C_sf"/>
</dbReference>
<keyword evidence="2" id="KW-1003">Cell membrane</keyword>
<name>A0ABW0ZEX0_9ACTN</name>
<dbReference type="Pfam" id="PF13581">
    <property type="entry name" value="HATPase_c_2"/>
    <property type="match status" value="1"/>
</dbReference>
<evidence type="ECO:0000256" key="1">
    <source>
        <dbReference type="ARBA" id="ARBA00004651"/>
    </source>
</evidence>
<keyword evidence="3 7" id="KW-0812">Transmembrane</keyword>
<keyword evidence="4" id="KW-0378">Hydrolase</keyword>
<evidence type="ECO:0000256" key="5">
    <source>
        <dbReference type="ARBA" id="ARBA00022989"/>
    </source>
</evidence>
<evidence type="ECO:0000256" key="7">
    <source>
        <dbReference type="SAM" id="Phobius"/>
    </source>
</evidence>
<dbReference type="CDD" id="cd16936">
    <property type="entry name" value="HATPase_RsbW-like"/>
    <property type="match status" value="1"/>
</dbReference>
<reference evidence="10" key="1">
    <citation type="journal article" date="2019" name="Int. J. Syst. Evol. Microbiol.">
        <title>The Global Catalogue of Microorganisms (GCM) 10K type strain sequencing project: providing services to taxonomists for standard genome sequencing and annotation.</title>
        <authorList>
            <consortium name="The Broad Institute Genomics Platform"/>
            <consortium name="The Broad Institute Genome Sequencing Center for Infectious Disease"/>
            <person name="Wu L."/>
            <person name="Ma J."/>
        </authorList>
    </citation>
    <scope>NUCLEOTIDE SEQUENCE [LARGE SCALE GENOMIC DNA]</scope>
    <source>
        <strain evidence="10">YIM 94188</strain>
    </source>
</reference>
<proteinExistence type="predicted"/>
<dbReference type="SMART" id="SM00331">
    <property type="entry name" value="PP2C_SIG"/>
    <property type="match status" value="1"/>
</dbReference>
<keyword evidence="10" id="KW-1185">Reference proteome</keyword>
<dbReference type="Proteomes" id="UP001596072">
    <property type="component" value="Unassembled WGS sequence"/>
</dbReference>
<dbReference type="PANTHER" id="PTHR43156:SF2">
    <property type="entry name" value="STAGE II SPORULATION PROTEIN E"/>
    <property type="match status" value="1"/>
</dbReference>
<dbReference type="Pfam" id="PF05231">
    <property type="entry name" value="MASE1"/>
    <property type="match status" value="1"/>
</dbReference>
<keyword evidence="5 7" id="KW-1133">Transmembrane helix</keyword>
<dbReference type="Gene3D" id="3.30.565.10">
    <property type="entry name" value="Histidine kinase-like ATPase, C-terminal domain"/>
    <property type="match status" value="1"/>
</dbReference>
<evidence type="ECO:0000313" key="9">
    <source>
        <dbReference type="EMBL" id="MFC5728867.1"/>
    </source>
</evidence>
<organism evidence="9 10">
    <name type="scientific">Nocardioides vastitatis</name>
    <dbReference type="NCBI Taxonomy" id="2568655"/>
    <lineage>
        <taxon>Bacteria</taxon>
        <taxon>Bacillati</taxon>
        <taxon>Actinomycetota</taxon>
        <taxon>Actinomycetes</taxon>
        <taxon>Propionibacteriales</taxon>
        <taxon>Nocardioidaceae</taxon>
        <taxon>Nocardioides</taxon>
    </lineage>
</organism>
<accession>A0ABW0ZEX0</accession>
<dbReference type="EMBL" id="JBHSNS010000002">
    <property type="protein sequence ID" value="MFC5728867.1"/>
    <property type="molecule type" value="Genomic_DNA"/>
</dbReference>